<dbReference type="InterPro" id="IPR036259">
    <property type="entry name" value="MFS_trans_sf"/>
</dbReference>
<dbReference type="EMBL" id="CM001439">
    <property type="protein sequence ID" value="EHR51190.1"/>
    <property type="molecule type" value="Genomic_DNA"/>
</dbReference>
<dbReference type="SUPFAM" id="SSF103473">
    <property type="entry name" value="MFS general substrate transporter"/>
    <property type="match status" value="1"/>
</dbReference>
<gene>
    <name evidence="2" type="ORF">SacmaDRAFT_2953</name>
</gene>
<organism evidence="2 3">
    <name type="scientific">Saccharomonospora marina XMU15</name>
    <dbReference type="NCBI Taxonomy" id="882083"/>
    <lineage>
        <taxon>Bacteria</taxon>
        <taxon>Bacillati</taxon>
        <taxon>Actinomycetota</taxon>
        <taxon>Actinomycetes</taxon>
        <taxon>Pseudonocardiales</taxon>
        <taxon>Pseudonocardiaceae</taxon>
        <taxon>Saccharomonospora</taxon>
    </lineage>
</organism>
<dbReference type="AlphaFoldDB" id="H5X5P2"/>
<dbReference type="HOGENOM" id="CLU_2234637_0_0_11"/>
<proteinExistence type="predicted"/>
<dbReference type="Proteomes" id="UP000004926">
    <property type="component" value="Chromosome"/>
</dbReference>
<name>H5X5P2_9PSEU</name>
<feature type="transmembrane region" description="Helical" evidence="1">
    <location>
        <begin position="59"/>
        <end position="81"/>
    </location>
</feature>
<accession>H5X5P2</accession>
<evidence type="ECO:0000256" key="1">
    <source>
        <dbReference type="SAM" id="Phobius"/>
    </source>
</evidence>
<dbReference type="STRING" id="882083.SacmaDRAFT_2953"/>
<dbReference type="eggNOG" id="COG2814">
    <property type="taxonomic scope" value="Bacteria"/>
</dbReference>
<keyword evidence="1" id="KW-1133">Transmembrane helix</keyword>
<sequence length="105" mass="10554">MRAAGVLLLVACCAYALSVFGPAPVAVLAPPDRQGQYQGCYGTGAAVARMVGPLLLTTLVLGSTALGRLALGALFASAALATTPAARWAMRTRADPPSRVAAGRS</sequence>
<dbReference type="RefSeq" id="WP_009154575.1">
    <property type="nucleotide sequence ID" value="NZ_CM001439.1"/>
</dbReference>
<protein>
    <submittedName>
        <fullName evidence="2">Uncharacterized protein</fullName>
    </submittedName>
</protein>
<reference evidence="2 3" key="1">
    <citation type="journal article" date="2012" name="Stand. Genomic Sci.">
        <title>Genome sequence of the ocean sediment bacterium Saccharomonospora marina type strain (XMU15(T)).</title>
        <authorList>
            <person name="Klenk H.P."/>
            <person name="Lu M."/>
            <person name="Lucas S."/>
            <person name="Lapidus A."/>
            <person name="Copeland A."/>
            <person name="Pitluck S."/>
            <person name="Goodwin L.A."/>
            <person name="Han C."/>
            <person name="Tapia R."/>
            <person name="Brambilla E.M."/>
            <person name="Potter G."/>
            <person name="Land M."/>
            <person name="Ivanova N."/>
            <person name="Rohde M."/>
            <person name="Goker M."/>
            <person name="Detter J.C."/>
            <person name="Li W.J."/>
            <person name="Kyrpides N.C."/>
            <person name="Woyke T."/>
        </authorList>
    </citation>
    <scope>NUCLEOTIDE SEQUENCE [LARGE SCALE GENOMIC DNA]</scope>
    <source>
        <strain evidence="2 3">XMU15</strain>
    </source>
</reference>
<evidence type="ECO:0000313" key="2">
    <source>
        <dbReference type="EMBL" id="EHR51190.1"/>
    </source>
</evidence>
<evidence type="ECO:0000313" key="3">
    <source>
        <dbReference type="Proteomes" id="UP000004926"/>
    </source>
</evidence>
<keyword evidence="1" id="KW-0472">Membrane</keyword>
<keyword evidence="3" id="KW-1185">Reference proteome</keyword>
<keyword evidence="1" id="KW-0812">Transmembrane</keyword>